<feature type="transmembrane region" description="Helical" evidence="6">
    <location>
        <begin position="285"/>
        <end position="303"/>
    </location>
</feature>
<evidence type="ECO:0000256" key="2">
    <source>
        <dbReference type="ARBA" id="ARBA00022475"/>
    </source>
</evidence>
<dbReference type="GO" id="GO:0016020">
    <property type="term" value="C:membrane"/>
    <property type="evidence" value="ECO:0007669"/>
    <property type="project" value="UniProtKB-SubCell"/>
</dbReference>
<keyword evidence="3 6" id="KW-0812">Transmembrane</keyword>
<dbReference type="AlphaFoldDB" id="A0A9X2JHU8"/>
<evidence type="ECO:0000256" key="4">
    <source>
        <dbReference type="ARBA" id="ARBA00022989"/>
    </source>
</evidence>
<evidence type="ECO:0000256" key="5">
    <source>
        <dbReference type="ARBA" id="ARBA00023136"/>
    </source>
</evidence>
<dbReference type="InterPro" id="IPR044878">
    <property type="entry name" value="UbiA_sf"/>
</dbReference>
<dbReference type="EMBL" id="JAMXLR010000073">
    <property type="protein sequence ID" value="MCO6046420.1"/>
    <property type="molecule type" value="Genomic_DNA"/>
</dbReference>
<comment type="subcellular location">
    <subcellularLocation>
        <location evidence="1">Membrane</location>
        <topology evidence="1">Multi-pass membrane protein</topology>
    </subcellularLocation>
</comment>
<evidence type="ECO:0000256" key="1">
    <source>
        <dbReference type="ARBA" id="ARBA00004141"/>
    </source>
</evidence>
<proteinExistence type="predicted"/>
<feature type="transmembrane region" description="Helical" evidence="6">
    <location>
        <begin position="184"/>
        <end position="203"/>
    </location>
</feature>
<feature type="transmembrane region" description="Helical" evidence="6">
    <location>
        <begin position="230"/>
        <end position="249"/>
    </location>
</feature>
<keyword evidence="2" id="KW-1003">Cell membrane</keyword>
<feature type="transmembrane region" description="Helical" evidence="6">
    <location>
        <begin position="159"/>
        <end position="178"/>
    </location>
</feature>
<feature type="transmembrane region" description="Helical" evidence="6">
    <location>
        <begin position="255"/>
        <end position="273"/>
    </location>
</feature>
<evidence type="ECO:0000313" key="8">
    <source>
        <dbReference type="Proteomes" id="UP001155241"/>
    </source>
</evidence>
<feature type="transmembrane region" description="Helical" evidence="6">
    <location>
        <begin position="119"/>
        <end position="147"/>
    </location>
</feature>
<evidence type="ECO:0000313" key="7">
    <source>
        <dbReference type="EMBL" id="MCO6046420.1"/>
    </source>
</evidence>
<gene>
    <name evidence="7" type="ORF">NG895_21185</name>
</gene>
<evidence type="ECO:0000256" key="3">
    <source>
        <dbReference type="ARBA" id="ARBA00022692"/>
    </source>
</evidence>
<keyword evidence="5 6" id="KW-0472">Membrane</keyword>
<keyword evidence="8" id="KW-1185">Reference proteome</keyword>
<evidence type="ECO:0000256" key="6">
    <source>
        <dbReference type="SAM" id="Phobius"/>
    </source>
</evidence>
<organism evidence="7 8">
    <name type="scientific">Aeoliella straminimaris</name>
    <dbReference type="NCBI Taxonomy" id="2954799"/>
    <lineage>
        <taxon>Bacteria</taxon>
        <taxon>Pseudomonadati</taxon>
        <taxon>Planctomycetota</taxon>
        <taxon>Planctomycetia</taxon>
        <taxon>Pirellulales</taxon>
        <taxon>Lacipirellulaceae</taxon>
        <taxon>Aeoliella</taxon>
    </lineage>
</organism>
<reference evidence="7" key="1">
    <citation type="submission" date="2022-06" db="EMBL/GenBank/DDBJ databases">
        <title>Aeoliella straminimaris, a novel planctomycete from sediments.</title>
        <authorList>
            <person name="Vitorino I.R."/>
            <person name="Lage O.M."/>
        </authorList>
    </citation>
    <scope>NUCLEOTIDE SEQUENCE</scope>
    <source>
        <strain evidence="7">ICT_H6.2</strain>
    </source>
</reference>
<feature type="transmembrane region" description="Helical" evidence="6">
    <location>
        <begin position="58"/>
        <end position="78"/>
    </location>
</feature>
<comment type="caution">
    <text evidence="7">The sequence shown here is derived from an EMBL/GenBank/DDBJ whole genome shotgun (WGS) entry which is preliminary data.</text>
</comment>
<dbReference type="InterPro" id="IPR000537">
    <property type="entry name" value="UbiA_prenyltransferase"/>
</dbReference>
<sequence length="310" mass="34318">MLPSRRRIASDFSNPSFSYPEPTITARQLIQVARPGLWSTQLWFYLLPLGGHRLLDTVGFWLGAVYVMFPLGLLLYGWNDWADYETDRLNPRKGNLLFGARLPAEALKRLPWMIAVVQIPFFVAFTLLIGAKFLLWIAAAVAVNACYNSPAINFKGRPLLDALSQSGYLLVFVLASWVNNVPQLPWPVFLFGLLFAIHSHLLAEITDIEPDRAAGRRTTAVAIGGGRTKLVVALILLAESTLLFAYFSQTAMGRLAAGFLLLAGVGFAGDGWLRGGRTIAPRHLAYVLVAWNVVAVASMYLVWRNGLFVR</sequence>
<dbReference type="Pfam" id="PF01040">
    <property type="entry name" value="UbiA"/>
    <property type="match status" value="1"/>
</dbReference>
<name>A0A9X2JHU8_9BACT</name>
<keyword evidence="4 6" id="KW-1133">Transmembrane helix</keyword>
<dbReference type="Gene3D" id="1.10.357.140">
    <property type="entry name" value="UbiA prenyltransferase"/>
    <property type="match status" value="1"/>
</dbReference>
<accession>A0A9X2JHU8</accession>
<dbReference type="GO" id="GO:0016765">
    <property type="term" value="F:transferase activity, transferring alkyl or aryl (other than methyl) groups"/>
    <property type="evidence" value="ECO:0007669"/>
    <property type="project" value="InterPro"/>
</dbReference>
<dbReference type="Proteomes" id="UP001155241">
    <property type="component" value="Unassembled WGS sequence"/>
</dbReference>
<dbReference type="RefSeq" id="WP_252854534.1">
    <property type="nucleotide sequence ID" value="NZ_JAMXLR010000073.1"/>
</dbReference>
<protein>
    <submittedName>
        <fullName evidence="7">UbiA family prenyltransferase</fullName>
    </submittedName>
</protein>